<evidence type="ECO:0000313" key="7">
    <source>
        <dbReference type="Proteomes" id="UP000077349"/>
    </source>
</evidence>
<dbReference type="InterPro" id="IPR017850">
    <property type="entry name" value="Alkaline_phosphatase_core_sf"/>
</dbReference>
<dbReference type="GO" id="GO:0004065">
    <property type="term" value="F:arylsulfatase activity"/>
    <property type="evidence" value="ECO:0007669"/>
    <property type="project" value="UniProtKB-EC"/>
</dbReference>
<gene>
    <name evidence="6" type="ORF">Amal_02828</name>
</gene>
<dbReference type="PANTHER" id="PTHR42693">
    <property type="entry name" value="ARYLSULFATASE FAMILY MEMBER"/>
    <property type="match status" value="1"/>
</dbReference>
<dbReference type="Gene3D" id="3.30.1120.10">
    <property type="match status" value="1"/>
</dbReference>
<accession>A0A087PND1</accession>
<dbReference type="SUPFAM" id="SSF53649">
    <property type="entry name" value="Alkaline phosphatase-like"/>
    <property type="match status" value="1"/>
</dbReference>
<dbReference type="Proteomes" id="UP000077349">
    <property type="component" value="Unassembled WGS sequence"/>
</dbReference>
<comment type="similarity">
    <text evidence="1">Belongs to the sulfatase family.</text>
</comment>
<evidence type="ECO:0000259" key="5">
    <source>
        <dbReference type="Pfam" id="PF00884"/>
    </source>
</evidence>
<dbReference type="PATRIC" id="fig|178901.10.peg.2829"/>
<evidence type="ECO:0000256" key="2">
    <source>
        <dbReference type="ARBA" id="ARBA00022723"/>
    </source>
</evidence>
<feature type="domain" description="Sulfatase N-terminal" evidence="5">
    <location>
        <begin position="43"/>
        <end position="456"/>
    </location>
</feature>
<dbReference type="Gene3D" id="3.40.720.10">
    <property type="entry name" value="Alkaline Phosphatase, subunit A"/>
    <property type="match status" value="1"/>
</dbReference>
<dbReference type="CDD" id="cd16025">
    <property type="entry name" value="PAS_like"/>
    <property type="match status" value="1"/>
</dbReference>
<dbReference type="STRING" id="178901.AmDm5_2886"/>
<dbReference type="EC" id="3.1.6.1" evidence="6"/>
<keyword evidence="2" id="KW-0479">Metal-binding</keyword>
<reference evidence="6 7" key="1">
    <citation type="submission" date="2016-03" db="EMBL/GenBank/DDBJ databases">
        <title>Draft genome sequence of Acetobacter malorum CECT 7742, a strain isolated from strawberry vinegar.</title>
        <authorList>
            <person name="Sainz F."/>
            <person name="Mas A."/>
            <person name="Torija M.J."/>
        </authorList>
    </citation>
    <scope>NUCLEOTIDE SEQUENCE [LARGE SCALE GENOMIC DNA]</scope>
    <source>
        <strain evidence="6 7">CECT 7742</strain>
    </source>
</reference>
<keyword evidence="3 6" id="KW-0378">Hydrolase</keyword>
<dbReference type="GO" id="GO:0046872">
    <property type="term" value="F:metal ion binding"/>
    <property type="evidence" value="ECO:0007669"/>
    <property type="project" value="UniProtKB-KW"/>
</dbReference>
<protein>
    <submittedName>
        <fullName evidence="6">Arylsulfatase</fullName>
        <ecNumber evidence="6">3.1.6.1</ecNumber>
    </submittedName>
</protein>
<dbReference type="AlphaFoldDB" id="A0A087PND1"/>
<dbReference type="EMBL" id="LVHD01000018">
    <property type="protein sequence ID" value="OAG77050.1"/>
    <property type="molecule type" value="Genomic_DNA"/>
</dbReference>
<proteinExistence type="inferred from homology"/>
<keyword evidence="4" id="KW-0106">Calcium</keyword>
<evidence type="ECO:0000256" key="4">
    <source>
        <dbReference type="ARBA" id="ARBA00022837"/>
    </source>
</evidence>
<evidence type="ECO:0000313" key="6">
    <source>
        <dbReference type="EMBL" id="OAG77050.1"/>
    </source>
</evidence>
<comment type="caution">
    <text evidence="6">The sequence shown here is derived from an EMBL/GenBank/DDBJ whole genome shotgun (WGS) entry which is preliminary data.</text>
</comment>
<dbReference type="PROSITE" id="PS00523">
    <property type="entry name" value="SULFATASE_1"/>
    <property type="match status" value="1"/>
</dbReference>
<dbReference type="InterPro" id="IPR024607">
    <property type="entry name" value="Sulfatase_CS"/>
</dbReference>
<dbReference type="PANTHER" id="PTHR42693:SF43">
    <property type="entry name" value="BLL2667 PROTEIN"/>
    <property type="match status" value="1"/>
</dbReference>
<name>A0A087PND1_9PROT</name>
<dbReference type="InterPro" id="IPR000917">
    <property type="entry name" value="Sulfatase_N"/>
</dbReference>
<organism evidence="6 7">
    <name type="scientific">Acetobacter malorum</name>
    <dbReference type="NCBI Taxonomy" id="178901"/>
    <lineage>
        <taxon>Bacteria</taxon>
        <taxon>Pseudomonadati</taxon>
        <taxon>Pseudomonadota</taxon>
        <taxon>Alphaproteobacteria</taxon>
        <taxon>Acetobacterales</taxon>
        <taxon>Acetobacteraceae</taxon>
        <taxon>Acetobacter</taxon>
    </lineage>
</organism>
<evidence type="ECO:0000256" key="3">
    <source>
        <dbReference type="ARBA" id="ARBA00022801"/>
    </source>
</evidence>
<sequence length="774" mass="84012">MPMLNSRRMGLLLASTLFFSVSHLRAEAAPAWPADIQPAKGAPNIVVILVDDVSFGATELFGGPIATPNFKALSEHGVEYNNFHVNALCAPSRASLLTGYNDHQVGFGTITEAAAPYPGYNTILPSAVTPVAAVLKAGGYSTAAFGKWHNTPYWQVDPTGPYDLWPTGRWGFEHFYGFLAAADSQYYPRLYRDHTPVETPQTPDQGYHFTTDITNDAINWLHTHDALEHDKPFFIYYATGATHEPHQVPHQWVEKYKGKFDQGWDILRQQIFERQKALGVIPANAKLTPRPAGLPAWDSLDPDQKKLVAHQMEVYAAFAEQADHEIGRLLASIREEGQADNTLVLEIFGDNGGSAEGGPLGHDAKNADSTTPSVKDRLKIANALGSEHYLNHYAAAWAWALTAPFQGTKQDASHLGGTTDPLVISWPARFPQAKGLRSQFSHLVDIAPTLYEAAHITPPTTTDSVAQWPLEGTSLLYTLGQPNAPSRHHIQYFATNGNRSIYANGWWAGILAQQTWEGPNGSAYLTQGQHDTHQWELYNLNDDYSQASDLAAQYPEKLKELQALFEKEAKRNQVDPLRPGIAGLYPVGAAGGQKVFTYRTGTSRIDQWHAPHLAGGHYTLAADVDVPAHGGNGVIFADGGLNGGVVLFVKDHHLAYQANSNGYTVGKLLSENVLKPGKHHIVVTVEPADTGTPGKTGPRSKSLSWLGSHKPVPGDVTISLDGKVSKTAHFDNVAVQTSETLDIGQDLGSAVSADYTAPAAFSGTVEKLVVSDNT</sequence>
<evidence type="ECO:0000256" key="1">
    <source>
        <dbReference type="ARBA" id="ARBA00008779"/>
    </source>
</evidence>
<dbReference type="Pfam" id="PF00884">
    <property type="entry name" value="Sulfatase"/>
    <property type="match status" value="1"/>
</dbReference>
<dbReference type="eggNOG" id="COG3119">
    <property type="taxonomic scope" value="Bacteria"/>
</dbReference>
<dbReference type="InterPro" id="IPR050738">
    <property type="entry name" value="Sulfatase"/>
</dbReference>